<dbReference type="EMBL" id="CAMXCT030001058">
    <property type="protein sequence ID" value="CAL4773524.1"/>
    <property type="molecule type" value="Genomic_DNA"/>
</dbReference>
<evidence type="ECO:0000313" key="3">
    <source>
        <dbReference type="Proteomes" id="UP001152797"/>
    </source>
</evidence>
<proteinExistence type="predicted"/>
<dbReference type="Proteomes" id="UP001152797">
    <property type="component" value="Unassembled WGS sequence"/>
</dbReference>
<gene>
    <name evidence="1" type="ORF">C1SCF055_LOCUS13581</name>
</gene>
<organism evidence="1">
    <name type="scientific">Cladocopium goreaui</name>
    <dbReference type="NCBI Taxonomy" id="2562237"/>
    <lineage>
        <taxon>Eukaryota</taxon>
        <taxon>Sar</taxon>
        <taxon>Alveolata</taxon>
        <taxon>Dinophyceae</taxon>
        <taxon>Suessiales</taxon>
        <taxon>Symbiodiniaceae</taxon>
        <taxon>Cladocopium</taxon>
    </lineage>
</organism>
<name>A0A9P1FTW1_9DINO</name>
<reference evidence="1" key="1">
    <citation type="submission" date="2022-10" db="EMBL/GenBank/DDBJ databases">
        <authorList>
            <person name="Chen Y."/>
            <person name="Dougan E. K."/>
            <person name="Chan C."/>
            <person name="Rhodes N."/>
            <person name="Thang M."/>
        </authorList>
    </citation>
    <scope>NUCLEOTIDE SEQUENCE</scope>
</reference>
<evidence type="ECO:0000313" key="1">
    <source>
        <dbReference type="EMBL" id="CAI3986212.1"/>
    </source>
</evidence>
<reference evidence="2 3" key="2">
    <citation type="submission" date="2024-05" db="EMBL/GenBank/DDBJ databases">
        <authorList>
            <person name="Chen Y."/>
            <person name="Shah S."/>
            <person name="Dougan E. K."/>
            <person name="Thang M."/>
            <person name="Chan C."/>
        </authorList>
    </citation>
    <scope>NUCLEOTIDE SEQUENCE [LARGE SCALE GENOMIC DNA]</scope>
</reference>
<keyword evidence="3" id="KW-1185">Reference proteome</keyword>
<dbReference type="EMBL" id="CAMXCT010001058">
    <property type="protein sequence ID" value="CAI3986212.1"/>
    <property type="molecule type" value="Genomic_DNA"/>
</dbReference>
<sequence>METIAFHQCTYGADHPKPTRLLSDAHGLLQLGYPGWPVLNKELYYLGPLPRACGHEHPPLIGTNTNGGFETGPTAAYPIEMNQMLANLVFLHWFNQALTPAEGVTNNMDAEPAGERRAEDPALDLVPKLAETQEAKQAEKRQGAAYAMRNLEGKVYHDGAGLCSEGNKRPAFRKVSPMVSLGEQFLQLTSEEEMRRDLYRLALGKCNGPPFRKEVVERARQAWLECLAEKSGLAVEELSAVEPRQPFLLAAIGKHLKVIEDPDAEAFLPDPGTFRTGVPLGVQGMPRVPAVFEAKEKWRKYEEVPWPSGKENYLSAAENAVAVQGQFRKEEALGAMVEVDEEEAREQYGDGLRIAALAALEKADNTFRVVHDAAHNVGVNSQKKVEDQLRYPGPMEIKMALQALHPATFVLTADVARAHRLVLVRRQDWGYQACRTGVDDSGADALTNGDFSSFDPKRRVEVKPEDLLEEQFKELLEQGSGLYDEVKELRRKRKEGMIKSLPSAKKSKGADLIGPWWVSRGVDMSIEVGQPTTELRLGMRFGLTYWDSEEVAGDTSLDQNSSTRPIK</sequence>
<evidence type="ECO:0000313" key="2">
    <source>
        <dbReference type="EMBL" id="CAL4773524.1"/>
    </source>
</evidence>
<protein>
    <submittedName>
        <fullName evidence="2">C3H1-type domain-containing protein</fullName>
    </submittedName>
</protein>
<accession>A0A9P1FTW1</accession>
<comment type="caution">
    <text evidence="1">The sequence shown here is derived from an EMBL/GenBank/DDBJ whole genome shotgun (WGS) entry which is preliminary data.</text>
</comment>
<dbReference type="EMBL" id="CAMXCT020001058">
    <property type="protein sequence ID" value="CAL1139587.1"/>
    <property type="molecule type" value="Genomic_DNA"/>
</dbReference>
<dbReference type="AlphaFoldDB" id="A0A9P1FTW1"/>